<evidence type="ECO:0000313" key="5">
    <source>
        <dbReference type="Proteomes" id="UP000002296"/>
    </source>
</evidence>
<dbReference type="AlphaFoldDB" id="Q4DFW7"/>
<organism evidence="4 5">
    <name type="scientific">Trypanosoma cruzi (strain CL Brener)</name>
    <dbReference type="NCBI Taxonomy" id="353153"/>
    <lineage>
        <taxon>Eukaryota</taxon>
        <taxon>Discoba</taxon>
        <taxon>Euglenozoa</taxon>
        <taxon>Kinetoplastea</taxon>
        <taxon>Metakinetoplastina</taxon>
        <taxon>Trypanosomatida</taxon>
        <taxon>Trypanosomatidae</taxon>
        <taxon>Trypanosoma</taxon>
        <taxon>Schizotrypanum</taxon>
    </lineage>
</organism>
<accession>Q4DFW7</accession>
<dbReference type="KEGG" id="tcr:506367.80"/>
<feature type="transmembrane region" description="Helical" evidence="3">
    <location>
        <begin position="7"/>
        <end position="29"/>
    </location>
</feature>
<dbReference type="GeneID" id="3544619"/>
<keyword evidence="3" id="KW-1133">Transmembrane helix</keyword>
<feature type="compositionally biased region" description="Basic residues" evidence="2">
    <location>
        <begin position="87"/>
        <end position="96"/>
    </location>
</feature>
<feature type="coiled-coil region" evidence="1">
    <location>
        <begin position="218"/>
        <end position="245"/>
    </location>
</feature>
<feature type="region of interest" description="Disordered" evidence="2">
    <location>
        <begin position="79"/>
        <end position="136"/>
    </location>
</feature>
<dbReference type="PaxDb" id="353153-Q4DFW7"/>
<protein>
    <submittedName>
        <fullName evidence="4">Uncharacterized protein</fullName>
    </submittedName>
</protein>
<keyword evidence="5" id="KW-1185">Reference proteome</keyword>
<dbReference type="SMR" id="Q4DFW7"/>
<keyword evidence="3" id="KW-0812">Transmembrane</keyword>
<reference evidence="4 5" key="1">
    <citation type="journal article" date="2005" name="Science">
        <title>The genome sequence of Trypanosoma cruzi, etiologic agent of Chagas disease.</title>
        <authorList>
            <person name="El-Sayed N.M."/>
            <person name="Myler P.J."/>
            <person name="Bartholomeu D.C."/>
            <person name="Nilsson D."/>
            <person name="Aggarwal G."/>
            <person name="Tran A.N."/>
            <person name="Ghedin E."/>
            <person name="Worthey E.A."/>
            <person name="Delcher A.L."/>
            <person name="Blandin G."/>
            <person name="Westenberger S.J."/>
            <person name="Caler E."/>
            <person name="Cerqueira G.C."/>
            <person name="Branche C."/>
            <person name="Haas B."/>
            <person name="Anupama A."/>
            <person name="Arner E."/>
            <person name="Aslund L."/>
            <person name="Attipoe P."/>
            <person name="Bontempi E."/>
            <person name="Bringaud F."/>
            <person name="Burton P."/>
            <person name="Cadag E."/>
            <person name="Campbell D.A."/>
            <person name="Carrington M."/>
            <person name="Crabtree J."/>
            <person name="Darban H."/>
            <person name="da Silveira J.F."/>
            <person name="de Jong P."/>
            <person name="Edwards K."/>
            <person name="Englund P.T."/>
            <person name="Fazelina G."/>
            <person name="Feldblyum T."/>
            <person name="Ferella M."/>
            <person name="Frasch A.C."/>
            <person name="Gull K."/>
            <person name="Horn D."/>
            <person name="Hou L."/>
            <person name="Huang Y."/>
            <person name="Kindlund E."/>
            <person name="Klingbeil M."/>
            <person name="Kluge S."/>
            <person name="Koo H."/>
            <person name="Lacerda D."/>
            <person name="Levin M.J."/>
            <person name="Lorenzi H."/>
            <person name="Louie T."/>
            <person name="Machado C.R."/>
            <person name="McCulloch R."/>
            <person name="McKenna A."/>
            <person name="Mizuno Y."/>
            <person name="Mottram J.C."/>
            <person name="Nelson S."/>
            <person name="Ochaya S."/>
            <person name="Osoegawa K."/>
            <person name="Pai G."/>
            <person name="Parsons M."/>
            <person name="Pentony M."/>
            <person name="Pettersson U."/>
            <person name="Pop M."/>
            <person name="Ramirez J.L."/>
            <person name="Rinta J."/>
            <person name="Robertson L."/>
            <person name="Salzberg S.L."/>
            <person name="Sanchez D.O."/>
            <person name="Seyler A."/>
            <person name="Sharma R."/>
            <person name="Shetty J."/>
            <person name="Simpson A.J."/>
            <person name="Sisk E."/>
            <person name="Tammi M.T."/>
            <person name="Tarleton R."/>
            <person name="Teixeira S."/>
            <person name="Van Aken S."/>
            <person name="Vogt C."/>
            <person name="Ward P.N."/>
            <person name="Wickstead B."/>
            <person name="Wortman J."/>
            <person name="White O."/>
            <person name="Fraser C.M."/>
            <person name="Stuart K.D."/>
            <person name="Andersson B."/>
        </authorList>
    </citation>
    <scope>NUCLEOTIDE SEQUENCE [LARGE SCALE GENOMIC DNA]</scope>
    <source>
        <strain evidence="4 5">CL Brener</strain>
    </source>
</reference>
<name>Q4DFW7_TRYCC</name>
<evidence type="ECO:0000256" key="1">
    <source>
        <dbReference type="SAM" id="Coils"/>
    </source>
</evidence>
<gene>
    <name evidence="4" type="ORF">Tc00.1047053506367.80</name>
</gene>
<proteinExistence type="predicted"/>
<dbReference type="Proteomes" id="UP000002296">
    <property type="component" value="Unassembled WGS sequence"/>
</dbReference>
<evidence type="ECO:0000256" key="2">
    <source>
        <dbReference type="SAM" id="MobiDB-lite"/>
    </source>
</evidence>
<evidence type="ECO:0000256" key="3">
    <source>
        <dbReference type="SAM" id="Phobius"/>
    </source>
</evidence>
<comment type="caution">
    <text evidence="4">The sequence shown here is derived from an EMBL/GenBank/DDBJ whole genome shotgun (WGS) entry which is preliminary data.</text>
</comment>
<dbReference type="RefSeq" id="XP_813268.1">
    <property type="nucleotide sequence ID" value="XM_808175.1"/>
</dbReference>
<dbReference type="EMBL" id="AAHK01000525">
    <property type="protein sequence ID" value="EAN91417.1"/>
    <property type="molecule type" value="Genomic_DNA"/>
</dbReference>
<keyword evidence="3" id="KW-0472">Membrane</keyword>
<dbReference type="InParanoid" id="Q4DFW7"/>
<feature type="compositionally biased region" description="Low complexity" evidence="2">
    <location>
        <begin position="116"/>
        <end position="128"/>
    </location>
</feature>
<evidence type="ECO:0000313" key="4">
    <source>
        <dbReference type="EMBL" id="EAN91417.1"/>
    </source>
</evidence>
<keyword evidence="1" id="KW-0175">Coiled coil</keyword>
<sequence>MPRSRHGFAFIYIHFLLFLPCFIIIYHYYFFCGFTAELLLKIRNAHASGERSGAPICHFDKVLYSGRAMLRHVNWETQQQSSLSRSHQYHQHKLKGTRTPLPRREAPPPPPPPPLASTTSSQSSPPAAGIMSMSSPLPHEYHVPSLLQENSPDHCSVLNANKRVLNDIQKGCLHCVDDELTWRQEALRKERELTEREEEFNTLVQMQHAAYKERLEEISRKEKYLMEWEQRLRSAEKLMQARNEKK</sequence>